<dbReference type="Proteomes" id="UP000044602">
    <property type="component" value="Unassembled WGS sequence"/>
</dbReference>
<dbReference type="EMBL" id="CVQH01026117">
    <property type="protein sequence ID" value="CRK40131.1"/>
    <property type="molecule type" value="Genomic_DNA"/>
</dbReference>
<feature type="region of interest" description="Disordered" evidence="1">
    <location>
        <begin position="215"/>
        <end position="236"/>
    </location>
</feature>
<evidence type="ECO:0000313" key="4">
    <source>
        <dbReference type="Proteomes" id="UP000044602"/>
    </source>
</evidence>
<evidence type="ECO:0000313" key="5">
    <source>
        <dbReference type="Proteomes" id="UP000045706"/>
    </source>
</evidence>
<feature type="region of interest" description="Disordered" evidence="1">
    <location>
        <begin position="1"/>
        <end position="20"/>
    </location>
</feature>
<proteinExistence type="predicted"/>
<dbReference type="Proteomes" id="UP000045706">
    <property type="component" value="Unassembled WGS sequence"/>
</dbReference>
<reference evidence="4 5" key="1">
    <citation type="submission" date="2015-05" db="EMBL/GenBank/DDBJ databases">
        <authorList>
            <person name="Fogelqvist Johan"/>
        </authorList>
    </citation>
    <scope>NUCLEOTIDE SEQUENCE [LARGE SCALE GENOMIC DNA]</scope>
    <source>
        <strain evidence="3">VL1</strain>
        <strain evidence="2">VL2</strain>
    </source>
</reference>
<name>A0A0G4L7C6_VERLO</name>
<evidence type="ECO:0000313" key="3">
    <source>
        <dbReference type="EMBL" id="CRK40131.1"/>
    </source>
</evidence>
<gene>
    <name evidence="3" type="ORF">BN1708_016774</name>
    <name evidence="2" type="ORF">BN1723_017579</name>
</gene>
<accession>A0A0G4L7C6</accession>
<dbReference type="EMBL" id="CVQI01008347">
    <property type="protein sequence ID" value="CRK17871.1"/>
    <property type="molecule type" value="Genomic_DNA"/>
</dbReference>
<organism evidence="2 5">
    <name type="scientific">Verticillium longisporum</name>
    <name type="common">Verticillium dahliae var. longisporum</name>
    <dbReference type="NCBI Taxonomy" id="100787"/>
    <lineage>
        <taxon>Eukaryota</taxon>
        <taxon>Fungi</taxon>
        <taxon>Dikarya</taxon>
        <taxon>Ascomycota</taxon>
        <taxon>Pezizomycotina</taxon>
        <taxon>Sordariomycetes</taxon>
        <taxon>Hypocreomycetidae</taxon>
        <taxon>Glomerellales</taxon>
        <taxon>Plectosphaerellaceae</taxon>
        <taxon>Verticillium</taxon>
    </lineage>
</organism>
<evidence type="ECO:0000256" key="1">
    <source>
        <dbReference type="SAM" id="MobiDB-lite"/>
    </source>
</evidence>
<sequence length="395" mass="42615">MTSSGLGPALSSNTNPFTSSELQFRGNTAAAGAGPASQAASGIPSGFRLTTIGSEPMTLLPPTLAKSRPSLAKRLSISFDYLPLDGTGSARRHRVVLGASSNMNGGRSVNKFAIVQSSKCGSYGVDLHFRLFFDPGTDRMVIFNLATKQMTARSICDMTSNMEIELEPYSPTMLDAGSWAIFTPSGRHALDFSILLRRHVVISKAPPQDLAPRAISSKRPLEISQPLDSATRGKYDDDKQAEEGIVRSTMIIFQSVPVAPLIDISASTTGQGYVVPLVAHPLEQLRMGDKACITGPVGEEYAQHSQLPGDIAVVKVIRTPSYDIQLGASDPSAMQISRAAEMWLKEYKNHSKLSQQTTVVRIHEAYARFLSLYMEHVDAPALASCRGQDPNPMCT</sequence>
<dbReference type="AlphaFoldDB" id="A0A0G4L7C6"/>
<evidence type="ECO:0000313" key="2">
    <source>
        <dbReference type="EMBL" id="CRK17871.1"/>
    </source>
</evidence>
<protein>
    <submittedName>
        <fullName evidence="2">Uncharacterized protein</fullName>
    </submittedName>
</protein>
<dbReference type="STRING" id="100787.A0A0G4L7C6"/>
<keyword evidence="4" id="KW-1185">Reference proteome</keyword>